<evidence type="ECO:0000256" key="1">
    <source>
        <dbReference type="SAM" id="Phobius"/>
    </source>
</evidence>
<keyword evidence="1" id="KW-0812">Transmembrane</keyword>
<gene>
    <name evidence="2" type="ORF">M3N64_03320</name>
</gene>
<dbReference type="EMBL" id="JAMAST010000002">
    <property type="protein sequence ID" value="MCL1630975.1"/>
    <property type="molecule type" value="Genomic_DNA"/>
</dbReference>
<comment type="caution">
    <text evidence="2">The sequence shown here is derived from an EMBL/GenBank/DDBJ whole genome shotgun (WGS) entry which is preliminary data.</text>
</comment>
<reference evidence="2 3" key="1">
    <citation type="submission" date="2022-05" db="EMBL/GenBank/DDBJ databases">
        <title>Sporolactobacillus sp nov CPB3-1, isolated from tree bark (Mangifera indica L.).</title>
        <authorList>
            <person name="Phuengjayaem S."/>
            <person name="Tanasupawat S."/>
        </authorList>
    </citation>
    <scope>NUCLEOTIDE SEQUENCE [LARGE SCALE GENOMIC DNA]</scope>
    <source>
        <strain evidence="2 3">CPB3-1</strain>
    </source>
</reference>
<keyword evidence="3" id="KW-1185">Reference proteome</keyword>
<dbReference type="RefSeq" id="WP_249097753.1">
    <property type="nucleotide sequence ID" value="NZ_JAMAST010000002.1"/>
</dbReference>
<name>A0ABT0M7Y0_9BACL</name>
<accession>A0ABT0M7Y0</accession>
<organism evidence="2 3">
    <name type="scientific">Sporolactobacillus mangiferae</name>
    <dbReference type="NCBI Taxonomy" id="2940498"/>
    <lineage>
        <taxon>Bacteria</taxon>
        <taxon>Bacillati</taxon>
        <taxon>Bacillota</taxon>
        <taxon>Bacilli</taxon>
        <taxon>Bacillales</taxon>
        <taxon>Sporolactobacillaceae</taxon>
        <taxon>Sporolactobacillus</taxon>
    </lineage>
</organism>
<feature type="transmembrane region" description="Helical" evidence="1">
    <location>
        <begin position="5"/>
        <end position="24"/>
    </location>
</feature>
<evidence type="ECO:0000313" key="2">
    <source>
        <dbReference type="EMBL" id="MCL1630975.1"/>
    </source>
</evidence>
<protein>
    <recommendedName>
        <fullName evidence="4">DUF1328 domain-containing protein</fullName>
    </recommendedName>
</protein>
<keyword evidence="1" id="KW-0472">Membrane</keyword>
<evidence type="ECO:0000313" key="3">
    <source>
        <dbReference type="Proteomes" id="UP001203004"/>
    </source>
</evidence>
<dbReference type="Proteomes" id="UP001203004">
    <property type="component" value="Unassembled WGS sequence"/>
</dbReference>
<sequence length="57" mass="6459">MRALYFFTIFLVAISLIVLCTGMVTGNPLMTLLSAFAVILFMWIGFMLKAAEQRNRL</sequence>
<proteinExistence type="predicted"/>
<keyword evidence="1" id="KW-1133">Transmembrane helix</keyword>
<feature type="transmembrane region" description="Helical" evidence="1">
    <location>
        <begin position="30"/>
        <end position="48"/>
    </location>
</feature>
<evidence type="ECO:0008006" key="4">
    <source>
        <dbReference type="Google" id="ProtNLM"/>
    </source>
</evidence>